<dbReference type="Gene3D" id="3.40.1810.10">
    <property type="entry name" value="Transcription factor, MADS-box"/>
    <property type="match status" value="1"/>
</dbReference>
<dbReference type="PANTHER" id="PTHR11945:SF534">
    <property type="entry name" value="MYOCYTE-SPECIFIC ENHANCER FACTOR 2"/>
    <property type="match status" value="1"/>
</dbReference>
<dbReference type="PROSITE" id="PS50066">
    <property type="entry name" value="MADS_BOX_2"/>
    <property type="match status" value="1"/>
</dbReference>
<keyword evidence="4" id="KW-0804">Transcription</keyword>
<dbReference type="OrthoDB" id="1898716at2759"/>
<dbReference type="InterPro" id="IPR033896">
    <property type="entry name" value="MEF2-like_N"/>
</dbReference>
<feature type="region of interest" description="Disordered" evidence="10">
    <location>
        <begin position="71"/>
        <end position="312"/>
    </location>
</feature>
<dbReference type="GO" id="GO:0000981">
    <property type="term" value="F:DNA-binding transcription factor activity, RNA polymerase II-specific"/>
    <property type="evidence" value="ECO:0007669"/>
    <property type="project" value="TreeGrafter"/>
</dbReference>
<evidence type="ECO:0000259" key="11">
    <source>
        <dbReference type="PROSITE" id="PS50066"/>
    </source>
</evidence>
<keyword evidence="13" id="KW-1185">Reference proteome</keyword>
<evidence type="ECO:0000256" key="2">
    <source>
        <dbReference type="ARBA" id="ARBA00023015"/>
    </source>
</evidence>
<dbReference type="GO" id="GO:0000978">
    <property type="term" value="F:RNA polymerase II cis-regulatory region sequence-specific DNA binding"/>
    <property type="evidence" value="ECO:0007669"/>
    <property type="project" value="TreeGrafter"/>
</dbReference>
<dbReference type="SUPFAM" id="SSF55455">
    <property type="entry name" value="SRF-like"/>
    <property type="match status" value="1"/>
</dbReference>
<dbReference type="AlphaFoldDB" id="A0A0A1TBN7"/>
<feature type="compositionally biased region" description="Polar residues" evidence="10">
    <location>
        <begin position="341"/>
        <end position="358"/>
    </location>
</feature>
<comment type="subunit">
    <text evidence="8">Interacts with MAPK MPS1.</text>
</comment>
<feature type="domain" description="MADS-box" evidence="11">
    <location>
        <begin position="1"/>
        <end position="61"/>
    </location>
</feature>
<dbReference type="GO" id="GO:0045944">
    <property type="term" value="P:positive regulation of transcription by RNA polymerase II"/>
    <property type="evidence" value="ECO:0007669"/>
    <property type="project" value="InterPro"/>
</dbReference>
<dbReference type="GO" id="GO:0033554">
    <property type="term" value="P:cellular response to stress"/>
    <property type="evidence" value="ECO:0007669"/>
    <property type="project" value="UniProtKB-ARBA"/>
</dbReference>
<dbReference type="STRING" id="1531966.A0A0A1TBN7"/>
<dbReference type="GO" id="GO:0005634">
    <property type="term" value="C:nucleus"/>
    <property type="evidence" value="ECO:0007669"/>
    <property type="project" value="UniProtKB-SubCell"/>
</dbReference>
<feature type="region of interest" description="Disordered" evidence="10">
    <location>
        <begin position="515"/>
        <end position="579"/>
    </location>
</feature>
<evidence type="ECO:0000256" key="7">
    <source>
        <dbReference type="ARBA" id="ARBA00059910"/>
    </source>
</evidence>
<name>A0A0A1TBN7_9HYPO</name>
<feature type="compositionally biased region" description="Acidic residues" evidence="10">
    <location>
        <begin position="89"/>
        <end position="98"/>
    </location>
</feature>
<keyword evidence="3" id="KW-0238">DNA-binding</keyword>
<feature type="compositionally biased region" description="Low complexity" evidence="10">
    <location>
        <begin position="202"/>
        <end position="232"/>
    </location>
</feature>
<dbReference type="CDD" id="cd00265">
    <property type="entry name" value="MADS_MEF2_like"/>
    <property type="match status" value="1"/>
</dbReference>
<feature type="compositionally biased region" description="Pro residues" evidence="10">
    <location>
        <begin position="475"/>
        <end position="485"/>
    </location>
</feature>
<keyword evidence="5" id="KW-0539">Nucleus</keyword>
<comment type="similarity">
    <text evidence="6">Belongs to the MEF2 family.</text>
</comment>
<evidence type="ECO:0000256" key="5">
    <source>
        <dbReference type="ARBA" id="ARBA00023242"/>
    </source>
</evidence>
<evidence type="ECO:0000256" key="3">
    <source>
        <dbReference type="ARBA" id="ARBA00023125"/>
    </source>
</evidence>
<gene>
    <name evidence="12" type="ORF">VHEMI03693</name>
</gene>
<dbReference type="InterPro" id="IPR002100">
    <property type="entry name" value="TF_MADSbox"/>
</dbReference>
<dbReference type="InterPro" id="IPR036879">
    <property type="entry name" value="TF_MADSbox_sf"/>
</dbReference>
<feature type="compositionally biased region" description="Low complexity" evidence="10">
    <location>
        <begin position="359"/>
        <end position="370"/>
    </location>
</feature>
<dbReference type="FunFam" id="3.40.1810.10:FF:000013">
    <property type="entry name" value="Transcription factor, MADS-box"/>
    <property type="match status" value="1"/>
</dbReference>
<evidence type="ECO:0000256" key="9">
    <source>
        <dbReference type="ARBA" id="ARBA00068022"/>
    </source>
</evidence>
<dbReference type="Proteomes" id="UP000039046">
    <property type="component" value="Unassembled WGS sequence"/>
</dbReference>
<reference evidence="12 13" key="1">
    <citation type="journal article" date="2015" name="Genome Announc.">
        <title>Draft Genome Sequence and Gene Annotation of the Entomopathogenic Fungus Verticillium hemipterigenum.</title>
        <authorList>
            <person name="Horn F."/>
            <person name="Habel A."/>
            <person name="Scharf D.H."/>
            <person name="Dworschak J."/>
            <person name="Brakhage A.A."/>
            <person name="Guthke R."/>
            <person name="Hertweck C."/>
            <person name="Linde J."/>
        </authorList>
    </citation>
    <scope>NUCLEOTIDE SEQUENCE [LARGE SCALE GENOMIC DNA]</scope>
</reference>
<dbReference type="SMART" id="SM00432">
    <property type="entry name" value="MADS"/>
    <property type="match status" value="1"/>
</dbReference>
<proteinExistence type="inferred from homology"/>
<evidence type="ECO:0000256" key="6">
    <source>
        <dbReference type="ARBA" id="ARBA00025805"/>
    </source>
</evidence>
<evidence type="ECO:0000256" key="10">
    <source>
        <dbReference type="SAM" id="MobiDB-lite"/>
    </source>
</evidence>
<accession>A0A0A1TBN7</accession>
<comment type="function">
    <text evidence="7">Transcription factor acting downstream of the MPS1 MAP kinase (MAPK) cascade during conidiation and plant infection. Required for overcoming plant defense responses and the differentiation of secondary infectious hyphae in live plant cells.</text>
</comment>
<feature type="region of interest" description="Disordered" evidence="10">
    <location>
        <begin position="341"/>
        <end position="501"/>
    </location>
</feature>
<evidence type="ECO:0000256" key="4">
    <source>
        <dbReference type="ARBA" id="ARBA00023163"/>
    </source>
</evidence>
<dbReference type="GO" id="GO:0008301">
    <property type="term" value="F:DNA binding, bending"/>
    <property type="evidence" value="ECO:0007669"/>
    <property type="project" value="UniProtKB-ARBA"/>
</dbReference>
<dbReference type="EMBL" id="CDHN01000002">
    <property type="protein sequence ID" value="CEJ85180.1"/>
    <property type="molecule type" value="Genomic_DNA"/>
</dbReference>
<organism evidence="12 13">
    <name type="scientific">[Torrubiella] hemipterigena</name>
    <dbReference type="NCBI Taxonomy" id="1531966"/>
    <lineage>
        <taxon>Eukaryota</taxon>
        <taxon>Fungi</taxon>
        <taxon>Dikarya</taxon>
        <taxon>Ascomycota</taxon>
        <taxon>Pezizomycotina</taxon>
        <taxon>Sordariomycetes</taxon>
        <taxon>Hypocreomycetidae</taxon>
        <taxon>Hypocreales</taxon>
        <taxon>Clavicipitaceae</taxon>
        <taxon>Clavicipitaceae incertae sedis</taxon>
        <taxon>'Torrubiella' clade</taxon>
    </lineage>
</organism>
<keyword evidence="2" id="KW-0805">Transcription regulation</keyword>
<protein>
    <recommendedName>
        <fullName evidence="9">MADS-box MEF2 type transcription factor MIG1</fullName>
    </recommendedName>
</protein>
<evidence type="ECO:0000313" key="13">
    <source>
        <dbReference type="Proteomes" id="UP000039046"/>
    </source>
</evidence>
<evidence type="ECO:0000313" key="12">
    <source>
        <dbReference type="EMBL" id="CEJ85180.1"/>
    </source>
</evidence>
<feature type="compositionally biased region" description="Polar residues" evidence="10">
    <location>
        <begin position="371"/>
        <end position="391"/>
    </location>
</feature>
<feature type="compositionally biased region" description="Polar residues" evidence="10">
    <location>
        <begin position="438"/>
        <end position="449"/>
    </location>
</feature>
<evidence type="ECO:0000256" key="1">
    <source>
        <dbReference type="ARBA" id="ARBA00004123"/>
    </source>
</evidence>
<dbReference type="PRINTS" id="PR00404">
    <property type="entry name" value="MADSDOMAIN"/>
</dbReference>
<dbReference type="GO" id="GO:0046983">
    <property type="term" value="F:protein dimerization activity"/>
    <property type="evidence" value="ECO:0007669"/>
    <property type="project" value="InterPro"/>
</dbReference>
<comment type="subcellular location">
    <subcellularLocation>
        <location evidence="1">Nucleus</location>
    </subcellularLocation>
</comment>
<dbReference type="HOGENOM" id="CLU_024080_1_0_1"/>
<feature type="compositionally biased region" description="Pro residues" evidence="10">
    <location>
        <begin position="116"/>
        <end position="126"/>
    </location>
</feature>
<sequence>MGRRKIEIKAIKDDRNRSVTFLKRKGGLFKKAHELSVLCSVDVAVFIFGNNKKLYEYSSTDMRELIGRYQYHGGPNEHRGPADYSGGGGDDDDDEEGDATPPRGSDSGQDAGMMPPQFPGQQPAPFPQIRHHEPSASPPVPNGAQLPQHGGHPSRTHTPQPGPGSRPGSRNDVRRVANMAPPPVNPHGGMAYMQNPQMYNAPPQQQQPGVVQHQGGPQYYPQQPHGQPHPQQFVDDRRQQAPPGFPMQPQHGMPVPPRPDQPPMHTQPGPPQQLPHTRISPPPPPPRPHEMQAPAESDRPQPPLLNTDAAIRKFRQKGHSIFTPIEAGDSVLSQHLASFAEPSQLTKGESSARSQSLDGSNNSKSGSSPPFQRSQSITEKGRSSATPSSSEPLFAPPPRHNSIPSAGGAAGARPRGPRLTVQIPDGASEAGGSAGGSNSPRNPAITPTQAPRSAVLLPPPSPSASALLSAGATGPPNPFARPLPQQPVNETPVSALPSRFLSNDFLPSPSSFYPDWNLRGGDNAPASPLNFATPVVSSGPSFLRDDPYHPPPSMKRKSETGPSSSMPEIQAEPKRTKVE</sequence>
<evidence type="ECO:0000256" key="8">
    <source>
        <dbReference type="ARBA" id="ARBA00065556"/>
    </source>
</evidence>
<dbReference type="PANTHER" id="PTHR11945">
    <property type="entry name" value="MADS BOX PROTEIN"/>
    <property type="match status" value="1"/>
</dbReference>
<dbReference type="Pfam" id="PF00319">
    <property type="entry name" value="SRF-TF"/>
    <property type="match status" value="1"/>
</dbReference>